<proteinExistence type="predicted"/>
<keyword evidence="1" id="KW-1133">Transmembrane helix</keyword>
<dbReference type="EMBL" id="MCFN01001319">
    <property type="protein sequence ID" value="OXB53254.1"/>
    <property type="molecule type" value="Genomic_DNA"/>
</dbReference>
<evidence type="ECO:0000256" key="2">
    <source>
        <dbReference type="SAM" id="SignalP"/>
    </source>
</evidence>
<keyword evidence="1" id="KW-0472">Membrane</keyword>
<evidence type="ECO:0000313" key="4">
    <source>
        <dbReference type="Proteomes" id="UP000198323"/>
    </source>
</evidence>
<gene>
    <name evidence="3" type="ORF">ASZ78_004196</name>
</gene>
<feature type="chain" id="PRO_5012624021" evidence="2">
    <location>
        <begin position="17"/>
        <end position="95"/>
    </location>
</feature>
<keyword evidence="1" id="KW-0812">Transmembrane</keyword>
<keyword evidence="4" id="KW-1185">Reference proteome</keyword>
<accession>A0A226MD77</accession>
<evidence type="ECO:0000313" key="3">
    <source>
        <dbReference type="EMBL" id="OXB53254.1"/>
    </source>
</evidence>
<dbReference type="AlphaFoldDB" id="A0A226MD77"/>
<feature type="transmembrane region" description="Helical" evidence="1">
    <location>
        <begin position="75"/>
        <end position="93"/>
    </location>
</feature>
<organism evidence="3 4">
    <name type="scientific">Callipepla squamata</name>
    <name type="common">Scaled quail</name>
    <dbReference type="NCBI Taxonomy" id="9009"/>
    <lineage>
        <taxon>Eukaryota</taxon>
        <taxon>Metazoa</taxon>
        <taxon>Chordata</taxon>
        <taxon>Craniata</taxon>
        <taxon>Vertebrata</taxon>
        <taxon>Euteleostomi</taxon>
        <taxon>Archelosauria</taxon>
        <taxon>Archosauria</taxon>
        <taxon>Dinosauria</taxon>
        <taxon>Saurischia</taxon>
        <taxon>Theropoda</taxon>
        <taxon>Coelurosauria</taxon>
        <taxon>Aves</taxon>
        <taxon>Neognathae</taxon>
        <taxon>Galloanserae</taxon>
        <taxon>Galliformes</taxon>
        <taxon>Odontophoridae</taxon>
        <taxon>Callipepla</taxon>
    </lineage>
</organism>
<evidence type="ECO:0000256" key="1">
    <source>
        <dbReference type="SAM" id="Phobius"/>
    </source>
</evidence>
<sequence>MAFLKVLCHICQLAMGVLETPGNCHSKESPEQTQVPSVKECRTPCPGRAEQMPNSSSISEFLLLVLADTRQLQLLHFWIFLSIPLAALLASTAQS</sequence>
<reference evidence="3 4" key="1">
    <citation type="submission" date="2016-07" db="EMBL/GenBank/DDBJ databases">
        <title>Disparate Historic Effective Population Sizes Predicted by Modern Levels of Genome Diversity for the Scaled Quail (Callipepla squamata) and the Northern Bobwhite (Colinus virginianus): Inferences from First and Second Generation Draft Genome Assemblies for Sympatric New World Quail.</title>
        <authorList>
            <person name="Oldeschulte D.L."/>
            <person name="Halley Y.A."/>
            <person name="Bhattarai E.K."/>
            <person name="Brashear W.A."/>
            <person name="Hill J."/>
            <person name="Metz R.P."/>
            <person name="Johnson C.D."/>
            <person name="Rollins D."/>
            <person name="Peterson M.J."/>
            <person name="Bickhart D.M."/>
            <person name="Decker J.E."/>
            <person name="Seabury C.M."/>
        </authorList>
    </citation>
    <scope>NUCLEOTIDE SEQUENCE [LARGE SCALE GENOMIC DNA]</scope>
    <source>
        <strain evidence="3 4">Texas</strain>
        <tissue evidence="3">Leg muscle</tissue>
    </source>
</reference>
<keyword evidence="2" id="KW-0732">Signal</keyword>
<dbReference type="Proteomes" id="UP000198323">
    <property type="component" value="Unassembled WGS sequence"/>
</dbReference>
<feature type="signal peptide" evidence="2">
    <location>
        <begin position="1"/>
        <end position="16"/>
    </location>
</feature>
<protein>
    <submittedName>
        <fullName evidence="3">Uncharacterized protein</fullName>
    </submittedName>
</protein>
<comment type="caution">
    <text evidence="3">The sequence shown here is derived from an EMBL/GenBank/DDBJ whole genome shotgun (WGS) entry which is preliminary data.</text>
</comment>
<name>A0A226MD77_CALSU</name>